<dbReference type="PROSITE" id="PS50181">
    <property type="entry name" value="FBOX"/>
    <property type="match status" value="1"/>
</dbReference>
<dbReference type="Pfam" id="PF00646">
    <property type="entry name" value="F-box"/>
    <property type="match status" value="1"/>
</dbReference>
<comment type="caution">
    <text evidence="2">The sequence shown here is derived from an EMBL/GenBank/DDBJ whole genome shotgun (WGS) entry which is preliminary data.</text>
</comment>
<dbReference type="InterPro" id="IPR055290">
    <property type="entry name" value="At3g26010-like"/>
</dbReference>
<evidence type="ECO:0000313" key="3">
    <source>
        <dbReference type="Proteomes" id="UP000315295"/>
    </source>
</evidence>
<keyword evidence="3" id="KW-1185">Reference proteome</keyword>
<dbReference type="InterPro" id="IPR036047">
    <property type="entry name" value="F-box-like_dom_sf"/>
</dbReference>
<dbReference type="STRING" id="106549.A0A540MII8"/>
<gene>
    <name evidence="2" type="ORF">C1H46_016507</name>
</gene>
<organism evidence="2 3">
    <name type="scientific">Malus baccata</name>
    <name type="common">Siberian crab apple</name>
    <name type="synonym">Pyrus baccata</name>
    <dbReference type="NCBI Taxonomy" id="106549"/>
    <lineage>
        <taxon>Eukaryota</taxon>
        <taxon>Viridiplantae</taxon>
        <taxon>Streptophyta</taxon>
        <taxon>Embryophyta</taxon>
        <taxon>Tracheophyta</taxon>
        <taxon>Spermatophyta</taxon>
        <taxon>Magnoliopsida</taxon>
        <taxon>eudicotyledons</taxon>
        <taxon>Gunneridae</taxon>
        <taxon>Pentapetalae</taxon>
        <taxon>rosids</taxon>
        <taxon>fabids</taxon>
        <taxon>Rosales</taxon>
        <taxon>Rosaceae</taxon>
        <taxon>Amygdaloideae</taxon>
        <taxon>Maleae</taxon>
        <taxon>Malus</taxon>
    </lineage>
</organism>
<dbReference type="PANTHER" id="PTHR35546:SF130">
    <property type="entry name" value="EXPRESSED PROTEIN"/>
    <property type="match status" value="1"/>
</dbReference>
<evidence type="ECO:0000313" key="2">
    <source>
        <dbReference type="EMBL" id="TQD97982.1"/>
    </source>
</evidence>
<dbReference type="InterPro" id="IPR056592">
    <property type="entry name" value="Beta-prop_At3g26010-like"/>
</dbReference>
<dbReference type="EMBL" id="VIEB01000261">
    <property type="protein sequence ID" value="TQD97982.1"/>
    <property type="molecule type" value="Genomic_DNA"/>
</dbReference>
<sequence length="539" mass="60908">MAYEGDADWEVLINDQSLDGDNLRVKFDSSSSIGTESESGEAAAVSAGLKAHAVGPVEKIKFKEILKRRVGRPIPAAMGSSASESDEQLSSKFLINDLPDGVLVEILCRLPYKYARLNKRVCKRWLALISDSYFAGRFLCMQVDKNKPITLLRTLLFSTPTAKPSPAGFTYRLAVSDALLWKTSIIALHFIPPFEDIKEKLVVAMYNDLVLCCLTKEDPHKYYICNPNSMQCLALPPAPPRHKIAQVGFICQSYYASQKQVSGGGTSTSITINDEYRCRVVRIIQLGDNLSQFKVDIFSSETGEWRESVVSCPQQSISFGFTFNRPGNAYNGMLYWPSYGGVIGFDPFAPNSSNYGCRFIEFDEPLDYTTTVACLGVCRGRLRMFQLQTWMPPETVRNPYHDGRPLIVCVSELKEYEAAGGGRVKWCLIHKASLDEMDVGKYDFINDCIRLRYKIRVLAVDPNDGDILYLEMGGYIIKCNIQARTLEKPENQMHARTTREFWPWKDVWTYVIPCWPTPLPRVGLPPLSEKEKERKKRLP</sequence>
<reference evidence="2 3" key="1">
    <citation type="journal article" date="2019" name="G3 (Bethesda)">
        <title>Sequencing of a Wild Apple (Malus baccata) Genome Unravels the Differences Between Cultivated and Wild Apple Species Regarding Disease Resistance and Cold Tolerance.</title>
        <authorList>
            <person name="Chen X."/>
        </authorList>
    </citation>
    <scope>NUCLEOTIDE SEQUENCE [LARGE SCALE GENOMIC DNA]</scope>
    <source>
        <strain evidence="3">cv. Shandingzi</strain>
        <tissue evidence="2">Leaves</tissue>
    </source>
</reference>
<feature type="domain" description="F-box" evidence="1">
    <location>
        <begin position="92"/>
        <end position="138"/>
    </location>
</feature>
<evidence type="ECO:0000259" key="1">
    <source>
        <dbReference type="PROSITE" id="PS50181"/>
    </source>
</evidence>
<proteinExistence type="predicted"/>
<dbReference type="Gene3D" id="1.20.1280.50">
    <property type="match status" value="1"/>
</dbReference>
<dbReference type="PANTHER" id="PTHR35546">
    <property type="entry name" value="F-BOX PROTEIN INTERACTION DOMAIN PROTEIN-RELATED"/>
    <property type="match status" value="1"/>
</dbReference>
<dbReference type="SUPFAM" id="SSF81383">
    <property type="entry name" value="F-box domain"/>
    <property type="match status" value="1"/>
</dbReference>
<protein>
    <recommendedName>
        <fullName evidence="1">F-box domain-containing protein</fullName>
    </recommendedName>
</protein>
<dbReference type="InterPro" id="IPR001810">
    <property type="entry name" value="F-box_dom"/>
</dbReference>
<dbReference type="AlphaFoldDB" id="A0A540MII8"/>
<dbReference type="Proteomes" id="UP000315295">
    <property type="component" value="Unassembled WGS sequence"/>
</dbReference>
<accession>A0A540MII8</accession>
<dbReference type="Pfam" id="PF24750">
    <property type="entry name" value="b-prop_At3g26010-like"/>
    <property type="match status" value="1"/>
</dbReference>
<name>A0A540MII8_MALBA</name>